<gene>
    <name evidence="3" type="ORF">ACFQZM_02300</name>
</gene>
<evidence type="ECO:0000313" key="4">
    <source>
        <dbReference type="Proteomes" id="UP001597063"/>
    </source>
</evidence>
<evidence type="ECO:0000313" key="3">
    <source>
        <dbReference type="EMBL" id="MFD0683315.1"/>
    </source>
</evidence>
<dbReference type="Proteomes" id="UP001597063">
    <property type="component" value="Unassembled WGS sequence"/>
</dbReference>
<accession>A0ABW2XCB8</accession>
<feature type="transmembrane region" description="Helical" evidence="2">
    <location>
        <begin position="141"/>
        <end position="164"/>
    </location>
</feature>
<keyword evidence="2" id="KW-1133">Transmembrane helix</keyword>
<reference evidence="4" key="1">
    <citation type="journal article" date="2019" name="Int. J. Syst. Evol. Microbiol.">
        <title>The Global Catalogue of Microorganisms (GCM) 10K type strain sequencing project: providing services to taxonomists for standard genome sequencing and annotation.</title>
        <authorList>
            <consortium name="The Broad Institute Genomics Platform"/>
            <consortium name="The Broad Institute Genome Sequencing Center for Infectious Disease"/>
            <person name="Wu L."/>
            <person name="Ma J."/>
        </authorList>
    </citation>
    <scope>NUCLEOTIDE SEQUENCE [LARGE SCALE GENOMIC DNA]</scope>
    <source>
        <strain evidence="4">JCM 9371</strain>
    </source>
</reference>
<sequence>MDKDDEARVSLAKDGPPADTPPKTPAAASGISLAPDDADDAAAPAGDGPVEAFVSGAAYAALGLVGGLFGLVGSFAQDWTVGDVPAASVVLVVLVFGMVRLAGWGMGRRLGAAVPGIVWGVVAFVMSMQRPEGDLVIPATLAGYVYIIGGMVAAVVAVSLVPAAGPSGQWLLGRAARTRG</sequence>
<organism evidence="3 4">
    <name type="scientific">Actinomadura fibrosa</name>
    <dbReference type="NCBI Taxonomy" id="111802"/>
    <lineage>
        <taxon>Bacteria</taxon>
        <taxon>Bacillati</taxon>
        <taxon>Actinomycetota</taxon>
        <taxon>Actinomycetes</taxon>
        <taxon>Streptosporangiales</taxon>
        <taxon>Thermomonosporaceae</taxon>
        <taxon>Actinomadura</taxon>
    </lineage>
</organism>
<dbReference type="InterPro" id="IPR046095">
    <property type="entry name" value="DUF6113"/>
</dbReference>
<protein>
    <submittedName>
        <fullName evidence="3">DUF6113 family protein</fullName>
    </submittedName>
</protein>
<comment type="caution">
    <text evidence="3">The sequence shown here is derived from an EMBL/GenBank/DDBJ whole genome shotgun (WGS) entry which is preliminary data.</text>
</comment>
<keyword evidence="4" id="KW-1185">Reference proteome</keyword>
<dbReference type="Pfam" id="PF19608">
    <property type="entry name" value="DUF6113"/>
    <property type="match status" value="1"/>
</dbReference>
<keyword evidence="2" id="KW-0812">Transmembrane</keyword>
<name>A0ABW2XCB8_9ACTN</name>
<feature type="region of interest" description="Disordered" evidence="1">
    <location>
        <begin position="1"/>
        <end position="44"/>
    </location>
</feature>
<evidence type="ECO:0000256" key="1">
    <source>
        <dbReference type="SAM" id="MobiDB-lite"/>
    </source>
</evidence>
<proteinExistence type="predicted"/>
<dbReference type="EMBL" id="JBHTGP010000001">
    <property type="protein sequence ID" value="MFD0683315.1"/>
    <property type="molecule type" value="Genomic_DNA"/>
</dbReference>
<feature type="transmembrane region" description="Helical" evidence="2">
    <location>
        <begin position="110"/>
        <end position="129"/>
    </location>
</feature>
<keyword evidence="2" id="KW-0472">Membrane</keyword>
<dbReference type="RefSeq" id="WP_131758115.1">
    <property type="nucleotide sequence ID" value="NZ_CAACUY010000044.1"/>
</dbReference>
<feature type="transmembrane region" description="Helical" evidence="2">
    <location>
        <begin position="84"/>
        <end position="103"/>
    </location>
</feature>
<feature type="transmembrane region" description="Helical" evidence="2">
    <location>
        <begin position="52"/>
        <end position="72"/>
    </location>
</feature>
<evidence type="ECO:0000256" key="2">
    <source>
        <dbReference type="SAM" id="Phobius"/>
    </source>
</evidence>